<protein>
    <recommendedName>
        <fullName evidence="2">histidine kinase</fullName>
        <ecNumber evidence="2">2.7.13.3</ecNumber>
    </recommendedName>
</protein>
<evidence type="ECO:0000256" key="5">
    <source>
        <dbReference type="ARBA" id="ARBA00022777"/>
    </source>
</evidence>
<dbReference type="InterPro" id="IPR036890">
    <property type="entry name" value="HATPase_C_sf"/>
</dbReference>
<evidence type="ECO:0000256" key="3">
    <source>
        <dbReference type="ARBA" id="ARBA00022679"/>
    </source>
</evidence>
<comment type="catalytic activity">
    <reaction evidence="1">
        <text>ATP + protein L-histidine = ADP + protein N-phospho-L-histidine.</text>
        <dbReference type="EC" id="2.7.13.3"/>
    </reaction>
</comment>
<dbReference type="EC" id="2.7.13.3" evidence="2"/>
<keyword evidence="9" id="KW-0812">Transmembrane</keyword>
<dbReference type="SMART" id="SM00388">
    <property type="entry name" value="HisKA"/>
    <property type="match status" value="1"/>
</dbReference>
<dbReference type="InterPro" id="IPR019734">
    <property type="entry name" value="TPR_rpt"/>
</dbReference>
<keyword evidence="3" id="KW-0808">Transferase</keyword>
<evidence type="ECO:0000256" key="4">
    <source>
        <dbReference type="ARBA" id="ARBA00022741"/>
    </source>
</evidence>
<keyword evidence="9" id="KW-1133">Transmembrane helix</keyword>
<dbReference type="RefSeq" id="WP_386103559.1">
    <property type="nucleotide sequence ID" value="NZ_JBHUOZ010000003.1"/>
</dbReference>
<dbReference type="SUPFAM" id="SSF55874">
    <property type="entry name" value="ATPase domain of HSP90 chaperone/DNA topoisomerase II/histidine kinase"/>
    <property type="match status" value="1"/>
</dbReference>
<keyword evidence="12" id="KW-1185">Reference proteome</keyword>
<comment type="caution">
    <text evidence="11">The sequence shown here is derived from an EMBL/GenBank/DDBJ whole genome shotgun (WGS) entry which is preliminary data.</text>
</comment>
<keyword evidence="4" id="KW-0547">Nucleotide-binding</keyword>
<dbReference type="SUPFAM" id="SSF48452">
    <property type="entry name" value="TPR-like"/>
    <property type="match status" value="2"/>
</dbReference>
<dbReference type="InterPro" id="IPR050351">
    <property type="entry name" value="BphY/WalK/GraS-like"/>
</dbReference>
<accession>A0ABW6A9X8</accession>
<dbReference type="InterPro" id="IPR036097">
    <property type="entry name" value="HisK_dim/P_sf"/>
</dbReference>
<evidence type="ECO:0000256" key="6">
    <source>
        <dbReference type="ARBA" id="ARBA00022840"/>
    </source>
</evidence>
<keyword evidence="9" id="KW-0472">Membrane</keyword>
<dbReference type="EMBL" id="JBHUOZ010000003">
    <property type="protein sequence ID" value="MFD2922140.1"/>
    <property type="molecule type" value="Genomic_DNA"/>
</dbReference>
<evidence type="ECO:0000259" key="10">
    <source>
        <dbReference type="PROSITE" id="PS50109"/>
    </source>
</evidence>
<dbReference type="Gene3D" id="3.30.565.10">
    <property type="entry name" value="Histidine kinase-like ATPase, C-terminal domain"/>
    <property type="match status" value="1"/>
</dbReference>
<evidence type="ECO:0000313" key="11">
    <source>
        <dbReference type="EMBL" id="MFD2922140.1"/>
    </source>
</evidence>
<dbReference type="InterPro" id="IPR005467">
    <property type="entry name" value="His_kinase_dom"/>
</dbReference>
<dbReference type="PANTHER" id="PTHR42878">
    <property type="entry name" value="TWO-COMPONENT HISTIDINE KINASE"/>
    <property type="match status" value="1"/>
</dbReference>
<keyword evidence="6 11" id="KW-0067">ATP-binding</keyword>
<evidence type="ECO:0000256" key="7">
    <source>
        <dbReference type="ARBA" id="ARBA00023012"/>
    </source>
</evidence>
<dbReference type="InterPro" id="IPR003661">
    <property type="entry name" value="HisK_dim/P_dom"/>
</dbReference>
<dbReference type="GO" id="GO:0005524">
    <property type="term" value="F:ATP binding"/>
    <property type="evidence" value="ECO:0007669"/>
    <property type="project" value="UniProtKB-KW"/>
</dbReference>
<evidence type="ECO:0000313" key="12">
    <source>
        <dbReference type="Proteomes" id="UP001597511"/>
    </source>
</evidence>
<sequence length="699" mass="79859">MKRIIWFLLLFTVVTQTRGQVAPDLSTYKTLNEKVDAWRTYCNKLLTETFEYRKLIGEAKKGLLLVPDDSIAKKAMFNLFAGCAYENTNQLDSAVFFLKRAAELSQKINKTSYEITALSRLNYVYGYLRNTVMVNNTVKRMTEIGNKSTDVTTKQLAMDAVAKYYTDINDYQKAIEYTIIATDLYKEALRTDTLITSTINLGYDYSNLANLFNQIGQHAKAIDYLEQARAIIGDRALTGNEETLYLYFLQSYLGLNQPDSAQYYYHLMYKGMTGRDTLFYMLSTANYLYGQYYLDKNNIDSAYYYGKKSKALALKAEEVSTTTQSGELMGTIYYHQGKYDEALQELKTILNYSFDFHKESYADIHKIIADCYAKQMRWDSAYVHYKMYSEMSDTLMHAAANKNFAEAEARYQNKEKQQEIISKNLKLSVAQKEKVWLISGIALLTLSGVLLFVNFRNKKKLAGLLLEKNRSLEQLNTRLNEANQTKTKLFGIISHDLRSPISQVYQFLKLQQLNPDALTPEQKSVLSEKIQTATGSLLETMEDLLIWSKTQMNAFHIDIQEVEIVPVIQACQNLLQLNSEARNISYQTDLPENITAKTDSYYLQTIIRNLLQNAIKASPQNGIININASQQQNRTIISIQNRGAAYTQKEYEAFIQDPESAKSFNGLGLRLVHELSQKTGITITFSAPEPDTTQVTISV</sequence>
<evidence type="ECO:0000256" key="2">
    <source>
        <dbReference type="ARBA" id="ARBA00012438"/>
    </source>
</evidence>
<dbReference type="PROSITE" id="PS50109">
    <property type="entry name" value="HIS_KIN"/>
    <property type="match status" value="1"/>
</dbReference>
<dbReference type="Proteomes" id="UP001597511">
    <property type="component" value="Unassembled WGS sequence"/>
</dbReference>
<dbReference type="SMART" id="SM00387">
    <property type="entry name" value="HATPase_c"/>
    <property type="match status" value="1"/>
</dbReference>
<feature type="coiled-coil region" evidence="8">
    <location>
        <begin position="397"/>
        <end position="424"/>
    </location>
</feature>
<feature type="domain" description="Histidine kinase" evidence="10">
    <location>
        <begin position="492"/>
        <end position="699"/>
    </location>
</feature>
<dbReference type="Pfam" id="PF13181">
    <property type="entry name" value="TPR_8"/>
    <property type="match status" value="1"/>
</dbReference>
<dbReference type="Gene3D" id="1.25.40.10">
    <property type="entry name" value="Tetratricopeptide repeat domain"/>
    <property type="match status" value="3"/>
</dbReference>
<name>A0ABW6A9X8_9BACT</name>
<keyword evidence="8" id="KW-0175">Coiled coil</keyword>
<organism evidence="11 12">
    <name type="scientific">Terrimonas rubra</name>
    <dbReference type="NCBI Taxonomy" id="1035890"/>
    <lineage>
        <taxon>Bacteria</taxon>
        <taxon>Pseudomonadati</taxon>
        <taxon>Bacteroidota</taxon>
        <taxon>Chitinophagia</taxon>
        <taxon>Chitinophagales</taxon>
        <taxon>Chitinophagaceae</taxon>
        <taxon>Terrimonas</taxon>
    </lineage>
</organism>
<dbReference type="InterPro" id="IPR011990">
    <property type="entry name" value="TPR-like_helical_dom_sf"/>
</dbReference>
<dbReference type="Pfam" id="PF02518">
    <property type="entry name" value="HATPase_c"/>
    <property type="match status" value="1"/>
</dbReference>
<keyword evidence="7" id="KW-0902">Two-component regulatory system</keyword>
<evidence type="ECO:0000256" key="9">
    <source>
        <dbReference type="SAM" id="Phobius"/>
    </source>
</evidence>
<dbReference type="PANTHER" id="PTHR42878:SF7">
    <property type="entry name" value="SENSOR HISTIDINE KINASE GLRK"/>
    <property type="match status" value="1"/>
</dbReference>
<evidence type="ECO:0000256" key="8">
    <source>
        <dbReference type="SAM" id="Coils"/>
    </source>
</evidence>
<dbReference type="CDD" id="cd00082">
    <property type="entry name" value="HisKA"/>
    <property type="match status" value="1"/>
</dbReference>
<dbReference type="InterPro" id="IPR003594">
    <property type="entry name" value="HATPase_dom"/>
</dbReference>
<keyword evidence="5" id="KW-0418">Kinase</keyword>
<evidence type="ECO:0000256" key="1">
    <source>
        <dbReference type="ARBA" id="ARBA00000085"/>
    </source>
</evidence>
<dbReference type="Gene3D" id="1.10.287.130">
    <property type="match status" value="1"/>
</dbReference>
<reference evidence="12" key="1">
    <citation type="journal article" date="2019" name="Int. J. Syst. Evol. Microbiol.">
        <title>The Global Catalogue of Microorganisms (GCM) 10K type strain sequencing project: providing services to taxonomists for standard genome sequencing and annotation.</title>
        <authorList>
            <consortium name="The Broad Institute Genomics Platform"/>
            <consortium name="The Broad Institute Genome Sequencing Center for Infectious Disease"/>
            <person name="Wu L."/>
            <person name="Ma J."/>
        </authorList>
    </citation>
    <scope>NUCLEOTIDE SEQUENCE [LARGE SCALE GENOMIC DNA]</scope>
    <source>
        <strain evidence="12">KCTC 23299</strain>
    </source>
</reference>
<gene>
    <name evidence="11" type="ORF">ACFS6H_20640</name>
</gene>
<dbReference type="SMART" id="SM00028">
    <property type="entry name" value="TPR"/>
    <property type="match status" value="4"/>
</dbReference>
<feature type="transmembrane region" description="Helical" evidence="9">
    <location>
        <begin position="435"/>
        <end position="455"/>
    </location>
</feature>
<dbReference type="SUPFAM" id="SSF47384">
    <property type="entry name" value="Homodimeric domain of signal transducing histidine kinase"/>
    <property type="match status" value="1"/>
</dbReference>
<proteinExistence type="predicted"/>